<dbReference type="Pfam" id="PF05199">
    <property type="entry name" value="GMC_oxred_C"/>
    <property type="match status" value="1"/>
</dbReference>
<dbReference type="PIRSF" id="PIRSF000137">
    <property type="entry name" value="Alcohol_oxidase"/>
    <property type="match status" value="1"/>
</dbReference>
<dbReference type="InterPro" id="IPR012132">
    <property type="entry name" value="GMC_OxRdtase"/>
</dbReference>
<comment type="cofactor">
    <cofactor evidence="2">
        <name>FAD</name>
        <dbReference type="ChEBI" id="CHEBI:57692"/>
    </cofactor>
</comment>
<dbReference type="InterPro" id="IPR036188">
    <property type="entry name" value="FAD/NAD-bd_sf"/>
</dbReference>
<dbReference type="InterPro" id="IPR007867">
    <property type="entry name" value="GMC_OxRtase_C"/>
</dbReference>
<dbReference type="Gene3D" id="3.30.560.10">
    <property type="entry name" value="Glucose Oxidase, domain 3"/>
    <property type="match status" value="1"/>
</dbReference>
<evidence type="ECO:0000313" key="4">
    <source>
        <dbReference type="EMBL" id="KAK5638313.1"/>
    </source>
</evidence>
<evidence type="ECO:0000256" key="2">
    <source>
        <dbReference type="PIRSR" id="PIRSR000137-2"/>
    </source>
</evidence>
<proteinExistence type="inferred from homology"/>
<dbReference type="AlphaFoldDB" id="A0AAN7V2N9"/>
<reference evidence="4 5" key="1">
    <citation type="journal article" date="2024" name="Insects">
        <title>An Improved Chromosome-Level Genome Assembly of the Firefly Pyrocoelia pectoralis.</title>
        <authorList>
            <person name="Fu X."/>
            <person name="Meyer-Rochow V.B."/>
            <person name="Ballantyne L."/>
            <person name="Zhu X."/>
        </authorList>
    </citation>
    <scope>NUCLEOTIDE SEQUENCE [LARGE SCALE GENOMIC DNA]</scope>
    <source>
        <strain evidence="4">XCY_ONT2</strain>
    </source>
</reference>
<dbReference type="PANTHER" id="PTHR11552:SF186">
    <property type="entry name" value="GLUCOSE-METHANOL-CHOLINE OXIDOREDUCTASE N-TERMINAL DOMAIN-CONTAINING PROTEIN"/>
    <property type="match status" value="1"/>
</dbReference>
<keyword evidence="5" id="KW-1185">Reference proteome</keyword>
<keyword evidence="2" id="KW-0285">Flavoprotein</keyword>
<keyword evidence="2" id="KW-0274">FAD</keyword>
<dbReference type="GO" id="GO:0016614">
    <property type="term" value="F:oxidoreductase activity, acting on CH-OH group of donors"/>
    <property type="evidence" value="ECO:0007669"/>
    <property type="project" value="InterPro"/>
</dbReference>
<dbReference type="Pfam" id="PF00732">
    <property type="entry name" value="GMC_oxred_N"/>
    <property type="match status" value="1"/>
</dbReference>
<sequence>MALDEAKVYSVTRILLTFFGPSISFLIALHTTIMHERPDILDLENRIKDTPLHEMYESYDFIIVGGGSAGAVLANRLSEIPFWTVLLLEAGPDEFVYSDLPLLFPALQKTPIDWKFRTEPSDRYCKGMKGGKCNWPRGKVLGGCSVLNAMLYVRGNRRDYDRWESLGNPGWRYESVLPYFKKSEDMRIGDFRGDPLHGTGGYLSIEYFRYKSPLTDWFLQAAQDLGYEIRDINGEFQTGFTPSHGTLRDGLRCSTAKAFIRSAGDRDNLHVSLLSFVEKILVDEDTLEAYGVVFNKLGKKLEIQADREVILSAGALQSPHLLMLSGIGPAQHLADVGIRPIYNSPGVGENLQDHVAMGGGSYLYDDLDRCPEGCSFLLPNAYSPDNLEEFAEDESGPLYWLPECEVMGFVNTKYANRSDDWPDIQLFMASYSDNTDGGLFSKRITGLTDTVYASVYEDYLYKDAYSLLPLVLRPKSTGRILLKDSHYKSHPLIFPNYFSDPYDLAVLVEGAKIGYALSQTPTMQKYKSRINPNRFPGCEHLPFLSDDYWACQAQHYTMTIYHPSGTVKMGPDSDPMAVVDCRLKLKGIGNLRVVDASIMPYIVSGNTNAPTIMIAEKASDMIKEDWGAIFPTYTGRSWENEKEMPLPKRKHKHTMITDKNQLEEIKKKIPAHWKKIDYW</sequence>
<evidence type="ECO:0000256" key="1">
    <source>
        <dbReference type="ARBA" id="ARBA00010790"/>
    </source>
</evidence>
<dbReference type="SUPFAM" id="SSF51905">
    <property type="entry name" value="FAD/NAD(P)-binding domain"/>
    <property type="match status" value="1"/>
</dbReference>
<evidence type="ECO:0000259" key="3">
    <source>
        <dbReference type="PROSITE" id="PS00624"/>
    </source>
</evidence>
<protein>
    <recommendedName>
        <fullName evidence="3">Glucose-methanol-choline oxidoreductase N-terminal domain-containing protein</fullName>
    </recommendedName>
</protein>
<evidence type="ECO:0000313" key="5">
    <source>
        <dbReference type="Proteomes" id="UP001329430"/>
    </source>
</evidence>
<dbReference type="GO" id="GO:0050660">
    <property type="term" value="F:flavin adenine dinucleotide binding"/>
    <property type="evidence" value="ECO:0007669"/>
    <property type="project" value="InterPro"/>
</dbReference>
<name>A0AAN7V2N9_9COLE</name>
<dbReference type="InterPro" id="IPR000172">
    <property type="entry name" value="GMC_OxRdtase_N"/>
</dbReference>
<feature type="binding site" evidence="2">
    <location>
        <position position="140"/>
    </location>
    <ligand>
        <name>FAD</name>
        <dbReference type="ChEBI" id="CHEBI:57692"/>
    </ligand>
</feature>
<dbReference type="SUPFAM" id="SSF54373">
    <property type="entry name" value="FAD-linked reductases, C-terminal domain"/>
    <property type="match status" value="1"/>
</dbReference>
<dbReference type="EMBL" id="JAVRBK010000010">
    <property type="protein sequence ID" value="KAK5638313.1"/>
    <property type="molecule type" value="Genomic_DNA"/>
</dbReference>
<feature type="binding site" evidence="2">
    <location>
        <position position="277"/>
    </location>
    <ligand>
        <name>FAD</name>
        <dbReference type="ChEBI" id="CHEBI:57692"/>
    </ligand>
</feature>
<dbReference type="Gene3D" id="3.50.50.60">
    <property type="entry name" value="FAD/NAD(P)-binding domain"/>
    <property type="match status" value="1"/>
</dbReference>
<gene>
    <name evidence="4" type="ORF">RI129_012608</name>
</gene>
<dbReference type="PANTHER" id="PTHR11552">
    <property type="entry name" value="GLUCOSE-METHANOL-CHOLINE GMC OXIDOREDUCTASE"/>
    <property type="match status" value="1"/>
</dbReference>
<dbReference type="Proteomes" id="UP001329430">
    <property type="component" value="Chromosome 10"/>
</dbReference>
<comment type="caution">
    <text evidence="4">The sequence shown here is derived from an EMBL/GenBank/DDBJ whole genome shotgun (WGS) entry which is preliminary data.</text>
</comment>
<accession>A0AAN7V2N9</accession>
<comment type="similarity">
    <text evidence="1">Belongs to the GMC oxidoreductase family.</text>
</comment>
<organism evidence="4 5">
    <name type="scientific">Pyrocoelia pectoralis</name>
    <dbReference type="NCBI Taxonomy" id="417401"/>
    <lineage>
        <taxon>Eukaryota</taxon>
        <taxon>Metazoa</taxon>
        <taxon>Ecdysozoa</taxon>
        <taxon>Arthropoda</taxon>
        <taxon>Hexapoda</taxon>
        <taxon>Insecta</taxon>
        <taxon>Pterygota</taxon>
        <taxon>Neoptera</taxon>
        <taxon>Endopterygota</taxon>
        <taxon>Coleoptera</taxon>
        <taxon>Polyphaga</taxon>
        <taxon>Elateriformia</taxon>
        <taxon>Elateroidea</taxon>
        <taxon>Lampyridae</taxon>
        <taxon>Lampyrinae</taxon>
        <taxon>Pyrocoelia</taxon>
    </lineage>
</organism>
<dbReference type="PROSITE" id="PS00624">
    <property type="entry name" value="GMC_OXRED_2"/>
    <property type="match status" value="1"/>
</dbReference>
<feature type="domain" description="Glucose-methanol-choline oxidoreductase N-terminal" evidence="3">
    <location>
        <begin position="314"/>
        <end position="328"/>
    </location>
</feature>